<accession>A0A841L8Y7</accession>
<evidence type="ECO:0000313" key="3">
    <source>
        <dbReference type="Proteomes" id="UP000538147"/>
    </source>
</evidence>
<keyword evidence="3" id="KW-1185">Reference proteome</keyword>
<evidence type="ECO:0000256" key="1">
    <source>
        <dbReference type="SAM" id="SignalP"/>
    </source>
</evidence>
<feature type="signal peptide" evidence="1">
    <location>
        <begin position="1"/>
        <end position="20"/>
    </location>
</feature>
<reference evidence="2 3" key="1">
    <citation type="submission" date="2020-08" db="EMBL/GenBank/DDBJ databases">
        <title>Genomic Encyclopedia of Type Strains, Phase IV (KMG-IV): sequencing the most valuable type-strain genomes for metagenomic binning, comparative biology and taxonomic classification.</title>
        <authorList>
            <person name="Goeker M."/>
        </authorList>
    </citation>
    <scope>NUCLEOTIDE SEQUENCE [LARGE SCALE GENOMIC DNA]</scope>
    <source>
        <strain evidence="2 3">DSM 102189</strain>
    </source>
</reference>
<dbReference type="Proteomes" id="UP000538147">
    <property type="component" value="Unassembled WGS sequence"/>
</dbReference>
<comment type="caution">
    <text evidence="2">The sequence shown here is derived from an EMBL/GenBank/DDBJ whole genome shotgun (WGS) entry which is preliminary data.</text>
</comment>
<dbReference type="AlphaFoldDB" id="A0A841L8Y7"/>
<organism evidence="2 3">
    <name type="scientific">Polymorphobacter multimanifer</name>
    <dbReference type="NCBI Taxonomy" id="1070431"/>
    <lineage>
        <taxon>Bacteria</taxon>
        <taxon>Pseudomonadati</taxon>
        <taxon>Pseudomonadota</taxon>
        <taxon>Alphaproteobacteria</taxon>
        <taxon>Sphingomonadales</taxon>
        <taxon>Sphingosinicellaceae</taxon>
        <taxon>Polymorphobacter</taxon>
    </lineage>
</organism>
<keyword evidence="1" id="KW-0732">Signal</keyword>
<protein>
    <submittedName>
        <fullName evidence="2">Conjugal transfer mating pair stabilization protein TraN</fullName>
    </submittedName>
</protein>
<name>A0A841L8Y7_9SPHN</name>
<dbReference type="InterPro" id="IPR014121">
    <property type="entry name" value="TraN_Ftype"/>
</dbReference>
<feature type="chain" id="PRO_5032665538" evidence="1">
    <location>
        <begin position="21"/>
        <end position="571"/>
    </location>
</feature>
<proteinExistence type="predicted"/>
<evidence type="ECO:0000313" key="2">
    <source>
        <dbReference type="EMBL" id="MBB6229519.1"/>
    </source>
</evidence>
<sequence length="571" mass="60346">MIVRLTSAAKAFGVALALLAAPAALNSQTPTQAAKTDGKAFGGTVAPVALSTAQTPPNPADLPNFTANPTEQSYYSAPATLEPAGVAQAPGSVGYQAVTESLANRATFPASEINTTVAAGKTVIGDPYTYVSGFSANGAQGTCVPIPSAAISPGTYEQTCNTGYVQDPGAGPQTCQVTLDHQFQMVHKYECSELNAATNGTDDCASFAGYYPGTCTYTGSRPGTCLLFFGPPSFGCAEPGEPVSQLSCSSLVPGGTLLSSENAYVGSTPNDSACATWKADSNCTPDPDICTDSTPVTRLVAGMPVTQPCWAWDRTYQCSGPLVPMSDCSELDALGCTFVREQCITEELPCLTVDRVYSCPIPPVPQVNQQICDADVYCLNGECYTIDRTPNTEFKDAVVALNAISQAGKEFNEATLEIFKGDRLTCSKTIFGLTNCCVPRGFPLLGGCNAEDIALKDRREDGQCTYVGTYCDQKVLGICLRKKEAHCCFLSKISRILQEQGRPQIGKAWGDPKTEACAGFTIAEFQQLNLALMDFSEVYAEFVDAAKVPAELDVMTEIQAKITAYYAANGL</sequence>
<dbReference type="RefSeq" id="WP_184203269.1">
    <property type="nucleotide sequence ID" value="NZ_BMOX01000160.1"/>
</dbReference>
<dbReference type="EMBL" id="JACIIV010000060">
    <property type="protein sequence ID" value="MBB6229519.1"/>
    <property type="molecule type" value="Genomic_DNA"/>
</dbReference>
<gene>
    <name evidence="2" type="ORF">FHS79_003722</name>
</gene>
<dbReference type="Pfam" id="PF06986">
    <property type="entry name" value="F_T4SS_TraN"/>
    <property type="match status" value="1"/>
</dbReference>